<feature type="domain" description="C2H2-type" evidence="6">
    <location>
        <begin position="118"/>
        <end position="145"/>
    </location>
</feature>
<reference evidence="7 8" key="1">
    <citation type="submission" date="2023-11" db="EMBL/GenBank/DDBJ databases">
        <title>Halocaridina rubra genome assembly.</title>
        <authorList>
            <person name="Smith C."/>
        </authorList>
    </citation>
    <scope>NUCLEOTIDE SEQUENCE [LARGE SCALE GENOMIC DNA]</scope>
    <source>
        <strain evidence="7">EP-1</strain>
        <tissue evidence="7">Whole</tissue>
    </source>
</reference>
<dbReference type="Pfam" id="PF13894">
    <property type="entry name" value="zf-C2H2_4"/>
    <property type="match status" value="1"/>
</dbReference>
<keyword evidence="8" id="KW-1185">Reference proteome</keyword>
<dbReference type="Pfam" id="PF13912">
    <property type="entry name" value="zf-C2H2_6"/>
    <property type="match status" value="1"/>
</dbReference>
<evidence type="ECO:0000256" key="2">
    <source>
        <dbReference type="ARBA" id="ARBA00022737"/>
    </source>
</evidence>
<feature type="domain" description="C2H2-type" evidence="6">
    <location>
        <begin position="146"/>
        <end position="173"/>
    </location>
</feature>
<evidence type="ECO:0000313" key="7">
    <source>
        <dbReference type="EMBL" id="KAK7024367.1"/>
    </source>
</evidence>
<keyword evidence="2" id="KW-0677">Repeat</keyword>
<dbReference type="PROSITE" id="PS00028">
    <property type="entry name" value="ZINC_FINGER_C2H2_1"/>
    <property type="match status" value="2"/>
</dbReference>
<dbReference type="GO" id="GO:0043565">
    <property type="term" value="F:sequence-specific DNA binding"/>
    <property type="evidence" value="ECO:0007669"/>
    <property type="project" value="UniProtKB-ARBA"/>
</dbReference>
<organism evidence="7 8">
    <name type="scientific">Halocaridina rubra</name>
    <name type="common">Hawaiian red shrimp</name>
    <dbReference type="NCBI Taxonomy" id="373956"/>
    <lineage>
        <taxon>Eukaryota</taxon>
        <taxon>Metazoa</taxon>
        <taxon>Ecdysozoa</taxon>
        <taxon>Arthropoda</taxon>
        <taxon>Crustacea</taxon>
        <taxon>Multicrustacea</taxon>
        <taxon>Malacostraca</taxon>
        <taxon>Eumalacostraca</taxon>
        <taxon>Eucarida</taxon>
        <taxon>Decapoda</taxon>
        <taxon>Pleocyemata</taxon>
        <taxon>Caridea</taxon>
        <taxon>Atyoidea</taxon>
        <taxon>Atyidae</taxon>
        <taxon>Halocaridina</taxon>
    </lineage>
</organism>
<dbReference type="Proteomes" id="UP001381693">
    <property type="component" value="Unassembled WGS sequence"/>
</dbReference>
<evidence type="ECO:0000259" key="6">
    <source>
        <dbReference type="PROSITE" id="PS50157"/>
    </source>
</evidence>
<feature type="domain" description="C2H2-type" evidence="6">
    <location>
        <begin position="174"/>
        <end position="198"/>
    </location>
</feature>
<dbReference type="GO" id="GO:0008270">
    <property type="term" value="F:zinc ion binding"/>
    <property type="evidence" value="ECO:0007669"/>
    <property type="project" value="UniProtKB-KW"/>
</dbReference>
<evidence type="ECO:0000256" key="3">
    <source>
        <dbReference type="ARBA" id="ARBA00022771"/>
    </source>
</evidence>
<dbReference type="Gene3D" id="3.30.160.60">
    <property type="entry name" value="Classic Zinc Finger"/>
    <property type="match status" value="5"/>
</dbReference>
<proteinExistence type="predicted"/>
<dbReference type="FunFam" id="3.30.160.60:FF:001732">
    <property type="entry name" value="Zgc:162936"/>
    <property type="match status" value="1"/>
</dbReference>
<evidence type="ECO:0000313" key="8">
    <source>
        <dbReference type="Proteomes" id="UP001381693"/>
    </source>
</evidence>
<dbReference type="PROSITE" id="PS50157">
    <property type="entry name" value="ZINC_FINGER_C2H2_2"/>
    <property type="match status" value="4"/>
</dbReference>
<dbReference type="SMART" id="SM00355">
    <property type="entry name" value="ZnF_C2H2"/>
    <property type="match status" value="4"/>
</dbReference>
<protein>
    <submittedName>
        <fullName evidence="7">Zinc finger and BTB domain-containing protein 8B</fullName>
    </submittedName>
</protein>
<dbReference type="AlphaFoldDB" id="A0AAN8WB02"/>
<accession>A0AAN8WB02</accession>
<dbReference type="FunFam" id="3.30.160.60:FF:002343">
    <property type="entry name" value="Zinc finger protein 33A"/>
    <property type="match status" value="1"/>
</dbReference>
<dbReference type="InterPro" id="IPR036236">
    <property type="entry name" value="Znf_C2H2_sf"/>
</dbReference>
<dbReference type="SUPFAM" id="SSF57667">
    <property type="entry name" value="beta-beta-alpha zinc fingers"/>
    <property type="match status" value="3"/>
</dbReference>
<sequence>MKICGARNERSTGGLEIIAAEAGYETSGRKEGMLPSAQSISGAGLKLHQCPYCSYSNLLKESVTRHIRTHTGEKPFPCPYCAAQFARRDILKQGGGDDVIGRCLSGPQRLTSGRLQVHQCPYCSYSSHREAHVIIHIRTHTGEKPFGCTYCSAQFKQKGQLNRHIRSHTGEKPYRCPICSQEFSRKDNLGSHMFSHRK</sequence>
<name>A0AAN8WB02_HALRR</name>
<evidence type="ECO:0000256" key="1">
    <source>
        <dbReference type="ARBA" id="ARBA00022723"/>
    </source>
</evidence>
<dbReference type="EMBL" id="JAXCGZ010022774">
    <property type="protein sequence ID" value="KAK7024367.1"/>
    <property type="molecule type" value="Genomic_DNA"/>
</dbReference>
<evidence type="ECO:0000256" key="5">
    <source>
        <dbReference type="PROSITE-ProRule" id="PRU00042"/>
    </source>
</evidence>
<dbReference type="GO" id="GO:0005694">
    <property type="term" value="C:chromosome"/>
    <property type="evidence" value="ECO:0007669"/>
    <property type="project" value="UniProtKB-ARBA"/>
</dbReference>
<evidence type="ECO:0000256" key="4">
    <source>
        <dbReference type="ARBA" id="ARBA00022833"/>
    </source>
</evidence>
<keyword evidence="4" id="KW-0862">Zinc</keyword>
<gene>
    <name evidence="7" type="primary">ZBTB8B</name>
    <name evidence="7" type="ORF">SK128_005341</name>
</gene>
<dbReference type="InterPro" id="IPR013087">
    <property type="entry name" value="Znf_C2H2_type"/>
</dbReference>
<dbReference type="Pfam" id="PF13909">
    <property type="entry name" value="zf-H2C2_5"/>
    <property type="match status" value="1"/>
</dbReference>
<keyword evidence="3 5" id="KW-0863">Zinc-finger</keyword>
<feature type="domain" description="C2H2-type" evidence="6">
    <location>
        <begin position="48"/>
        <end position="75"/>
    </location>
</feature>
<keyword evidence="1" id="KW-0479">Metal-binding</keyword>
<dbReference type="PANTHER" id="PTHR23235">
    <property type="entry name" value="KRUEPPEL-LIKE TRANSCRIPTION FACTOR"/>
    <property type="match status" value="1"/>
</dbReference>
<comment type="caution">
    <text evidence="7">The sequence shown here is derived from an EMBL/GenBank/DDBJ whole genome shotgun (WGS) entry which is preliminary data.</text>
</comment>
<dbReference type="GO" id="GO:0045893">
    <property type="term" value="P:positive regulation of DNA-templated transcription"/>
    <property type="evidence" value="ECO:0007669"/>
    <property type="project" value="UniProtKB-ARBA"/>
</dbReference>